<accession>A0A919C034</accession>
<protein>
    <submittedName>
        <fullName evidence="2">Uncharacterized protein</fullName>
    </submittedName>
</protein>
<reference evidence="2" key="2">
    <citation type="submission" date="2020-09" db="EMBL/GenBank/DDBJ databases">
        <authorList>
            <person name="Sun Q."/>
            <person name="Ohkuma M."/>
        </authorList>
    </citation>
    <scope>NUCLEOTIDE SEQUENCE</scope>
    <source>
        <strain evidence="2">JCM 4122</strain>
    </source>
</reference>
<proteinExistence type="predicted"/>
<organism evidence="2 3">
    <name type="scientific">Streptomyces filamentosus</name>
    <name type="common">Streptomyces roseosporus</name>
    <dbReference type="NCBI Taxonomy" id="67294"/>
    <lineage>
        <taxon>Bacteria</taxon>
        <taxon>Bacillati</taxon>
        <taxon>Actinomycetota</taxon>
        <taxon>Actinomycetes</taxon>
        <taxon>Kitasatosporales</taxon>
        <taxon>Streptomycetaceae</taxon>
        <taxon>Streptomyces</taxon>
    </lineage>
</organism>
<gene>
    <name evidence="2" type="ORF">GCM10017667_80650</name>
</gene>
<feature type="region of interest" description="Disordered" evidence="1">
    <location>
        <begin position="1"/>
        <end position="58"/>
    </location>
</feature>
<reference evidence="2" key="1">
    <citation type="journal article" date="2014" name="Int. J. Syst. Evol. Microbiol.">
        <title>Complete genome sequence of Corynebacterium casei LMG S-19264T (=DSM 44701T), isolated from a smear-ripened cheese.</title>
        <authorList>
            <consortium name="US DOE Joint Genome Institute (JGI-PGF)"/>
            <person name="Walter F."/>
            <person name="Albersmeier A."/>
            <person name="Kalinowski J."/>
            <person name="Ruckert C."/>
        </authorList>
    </citation>
    <scope>NUCLEOTIDE SEQUENCE</scope>
    <source>
        <strain evidence="2">JCM 4122</strain>
    </source>
</reference>
<evidence type="ECO:0000313" key="3">
    <source>
        <dbReference type="Proteomes" id="UP000632849"/>
    </source>
</evidence>
<keyword evidence="3" id="KW-1185">Reference proteome</keyword>
<name>A0A919C034_STRFL</name>
<sequence length="58" mass="6289">MDPPEVADRLLNTDSDSVPNCQDDREIQEISQSATLSGPGPGVIPTRPPLVGNEWEMI</sequence>
<dbReference type="AlphaFoldDB" id="A0A919C034"/>
<comment type="caution">
    <text evidence="2">The sequence shown here is derived from an EMBL/GenBank/DDBJ whole genome shotgun (WGS) entry which is preliminary data.</text>
</comment>
<evidence type="ECO:0000256" key="1">
    <source>
        <dbReference type="SAM" id="MobiDB-lite"/>
    </source>
</evidence>
<dbReference type="EMBL" id="BNBE01000005">
    <property type="protein sequence ID" value="GHG30967.1"/>
    <property type="molecule type" value="Genomic_DNA"/>
</dbReference>
<evidence type="ECO:0000313" key="2">
    <source>
        <dbReference type="EMBL" id="GHG30967.1"/>
    </source>
</evidence>
<dbReference type="Proteomes" id="UP000632849">
    <property type="component" value="Unassembled WGS sequence"/>
</dbReference>